<reference evidence="2 3" key="1">
    <citation type="submission" date="2020-06" db="EMBL/GenBank/DDBJ databases">
        <title>Transcriptomic and genomic resources for Thalictrum thalictroides and T. hernandezii: Facilitating candidate gene discovery in an emerging model plant lineage.</title>
        <authorList>
            <person name="Arias T."/>
            <person name="Riano-Pachon D.M."/>
            <person name="Di Stilio V.S."/>
        </authorList>
    </citation>
    <scope>NUCLEOTIDE SEQUENCE [LARGE SCALE GENOMIC DNA]</scope>
    <source>
        <strain evidence="3">cv. WT478/WT964</strain>
        <tissue evidence="2">Leaves</tissue>
    </source>
</reference>
<accession>A0A7J6WF12</accession>
<dbReference type="Pfam" id="PF25122">
    <property type="entry name" value="DUF7815"/>
    <property type="match status" value="1"/>
</dbReference>
<dbReference type="AlphaFoldDB" id="A0A7J6WF12"/>
<evidence type="ECO:0000313" key="3">
    <source>
        <dbReference type="Proteomes" id="UP000554482"/>
    </source>
</evidence>
<comment type="caution">
    <text evidence="2">The sequence shown here is derived from an EMBL/GenBank/DDBJ whole genome shotgun (WGS) entry which is preliminary data.</text>
</comment>
<feature type="non-terminal residue" evidence="2">
    <location>
        <position position="69"/>
    </location>
</feature>
<organism evidence="2 3">
    <name type="scientific">Thalictrum thalictroides</name>
    <name type="common">Rue-anemone</name>
    <name type="synonym">Anemone thalictroides</name>
    <dbReference type="NCBI Taxonomy" id="46969"/>
    <lineage>
        <taxon>Eukaryota</taxon>
        <taxon>Viridiplantae</taxon>
        <taxon>Streptophyta</taxon>
        <taxon>Embryophyta</taxon>
        <taxon>Tracheophyta</taxon>
        <taxon>Spermatophyta</taxon>
        <taxon>Magnoliopsida</taxon>
        <taxon>Ranunculales</taxon>
        <taxon>Ranunculaceae</taxon>
        <taxon>Thalictroideae</taxon>
        <taxon>Thalictrum</taxon>
    </lineage>
</organism>
<gene>
    <name evidence="2" type="ORF">FRX31_014457</name>
</gene>
<feature type="domain" description="DUF7815" evidence="1">
    <location>
        <begin position="51"/>
        <end position="69"/>
    </location>
</feature>
<dbReference type="InterPro" id="IPR056717">
    <property type="entry name" value="DUF7815"/>
</dbReference>
<keyword evidence="3" id="KW-1185">Reference proteome</keyword>
<sequence>MAIEFPSELIQQLQISLRKEAGIPCYNPEDVSLSDLPSVREAIEGLDPSPPYLRCKQCHGKLLRGIQSI</sequence>
<dbReference type="OrthoDB" id="1904894at2759"/>
<evidence type="ECO:0000313" key="2">
    <source>
        <dbReference type="EMBL" id="KAF5195961.1"/>
    </source>
</evidence>
<dbReference type="EMBL" id="JABWDY010016644">
    <property type="protein sequence ID" value="KAF5195961.1"/>
    <property type="molecule type" value="Genomic_DNA"/>
</dbReference>
<proteinExistence type="predicted"/>
<dbReference type="PANTHER" id="PTHR36308">
    <property type="entry name" value="DENTIN SIALOPHOSPHOPROTEIN-RELATED"/>
    <property type="match status" value="1"/>
</dbReference>
<protein>
    <submittedName>
        <fullName evidence="2">Dentin sialophosphoprotein-like protein</fullName>
    </submittedName>
</protein>
<name>A0A7J6WF12_THATH</name>
<evidence type="ECO:0000259" key="1">
    <source>
        <dbReference type="Pfam" id="PF25122"/>
    </source>
</evidence>
<dbReference type="Proteomes" id="UP000554482">
    <property type="component" value="Unassembled WGS sequence"/>
</dbReference>
<dbReference type="PANTHER" id="PTHR36308:SF1">
    <property type="entry name" value="DENTIN SIALOPHOSPHOPROTEIN-RELATED"/>
    <property type="match status" value="1"/>
</dbReference>